<dbReference type="PROSITE" id="PS00584">
    <property type="entry name" value="PFKB_KINASES_2"/>
    <property type="match status" value="1"/>
</dbReference>
<name>A0A848DDE4_9PSEU</name>
<gene>
    <name evidence="8" type="ORF">HF519_03145</name>
</gene>
<evidence type="ECO:0000259" key="7">
    <source>
        <dbReference type="Pfam" id="PF00294"/>
    </source>
</evidence>
<keyword evidence="9" id="KW-1185">Reference proteome</keyword>
<dbReference type="Gene3D" id="3.40.1190.20">
    <property type="match status" value="1"/>
</dbReference>
<sequence>MIAVAGEARADLVPAGDGLLRVAPGGSSMNVAVGLARLEVPVRMLARIADDLLGRRLRSHLQRNGVDLSRVATAAEPTSLAIVDARPDGDATYDFRIAGTADRQWSDFELIGAVDGEVVAVHAGSTAMVTPPGARPLRRLLARARSGATISYDPDCRPGLMEAPEAVLPRVHEVLAVSDIVKVSARDLAWLTPGRTPSDVLADWLHRGPVLAVVTLGARGVVAGTAAGSAPVWRPAVPVTVVDTIGAGDAFSAGLLAGLHRRGLLGADRRRGLATLPALALADLLDEAALVAAVACTRPGADPPTAAELATVELTQPV</sequence>
<keyword evidence="2 6" id="KW-0808">Transferase</keyword>
<dbReference type="SUPFAM" id="SSF53613">
    <property type="entry name" value="Ribokinase-like"/>
    <property type="match status" value="1"/>
</dbReference>
<dbReference type="Pfam" id="PF00294">
    <property type="entry name" value="PfkB"/>
    <property type="match status" value="1"/>
</dbReference>
<evidence type="ECO:0000313" key="8">
    <source>
        <dbReference type="EMBL" id="NMH90592.1"/>
    </source>
</evidence>
<dbReference type="InterPro" id="IPR029056">
    <property type="entry name" value="Ribokinase-like"/>
</dbReference>
<dbReference type="GO" id="GO:0006000">
    <property type="term" value="P:fructose metabolic process"/>
    <property type="evidence" value="ECO:0007669"/>
    <property type="project" value="UniProtKB-ARBA"/>
</dbReference>
<feature type="domain" description="Carbohydrate kinase PfkB" evidence="7">
    <location>
        <begin position="21"/>
        <end position="304"/>
    </location>
</feature>
<keyword evidence="5" id="KW-0067">ATP-binding</keyword>
<evidence type="ECO:0000256" key="3">
    <source>
        <dbReference type="ARBA" id="ARBA00022741"/>
    </source>
</evidence>
<keyword evidence="4 6" id="KW-0418">Kinase</keyword>
<protein>
    <submittedName>
        <fullName evidence="8">Carbohydrate kinase</fullName>
    </submittedName>
</protein>
<dbReference type="GO" id="GO:0008865">
    <property type="term" value="F:fructokinase activity"/>
    <property type="evidence" value="ECO:0007669"/>
    <property type="project" value="UniProtKB-ARBA"/>
</dbReference>
<dbReference type="InterPro" id="IPR002139">
    <property type="entry name" value="Ribo/fructo_kinase"/>
</dbReference>
<dbReference type="CDD" id="cd01167">
    <property type="entry name" value="bac_FRK"/>
    <property type="match status" value="1"/>
</dbReference>
<dbReference type="InterPro" id="IPR011611">
    <property type="entry name" value="PfkB_dom"/>
</dbReference>
<keyword evidence="3" id="KW-0547">Nucleotide-binding</keyword>
<evidence type="ECO:0000256" key="2">
    <source>
        <dbReference type="ARBA" id="ARBA00022679"/>
    </source>
</evidence>
<evidence type="ECO:0000256" key="6">
    <source>
        <dbReference type="RuleBase" id="RU003704"/>
    </source>
</evidence>
<dbReference type="InterPro" id="IPR002173">
    <property type="entry name" value="Carboh/pur_kinase_PfkB_CS"/>
</dbReference>
<dbReference type="Proteomes" id="UP000586918">
    <property type="component" value="Unassembled WGS sequence"/>
</dbReference>
<evidence type="ECO:0000256" key="1">
    <source>
        <dbReference type="ARBA" id="ARBA00010688"/>
    </source>
</evidence>
<organism evidence="8 9">
    <name type="scientific">Pseudonocardia bannensis</name>
    <dbReference type="NCBI Taxonomy" id="630973"/>
    <lineage>
        <taxon>Bacteria</taxon>
        <taxon>Bacillati</taxon>
        <taxon>Actinomycetota</taxon>
        <taxon>Actinomycetes</taxon>
        <taxon>Pseudonocardiales</taxon>
        <taxon>Pseudonocardiaceae</taxon>
        <taxon>Pseudonocardia</taxon>
    </lineage>
</organism>
<evidence type="ECO:0000313" key="9">
    <source>
        <dbReference type="Proteomes" id="UP000586918"/>
    </source>
</evidence>
<dbReference type="PANTHER" id="PTHR43085:SF1">
    <property type="entry name" value="PSEUDOURIDINE KINASE-RELATED"/>
    <property type="match status" value="1"/>
</dbReference>
<dbReference type="EMBL" id="JAAXKZ010000006">
    <property type="protein sequence ID" value="NMH90592.1"/>
    <property type="molecule type" value="Genomic_DNA"/>
</dbReference>
<dbReference type="GO" id="GO:0005524">
    <property type="term" value="F:ATP binding"/>
    <property type="evidence" value="ECO:0007669"/>
    <property type="project" value="UniProtKB-KW"/>
</dbReference>
<accession>A0A848DDE4</accession>
<evidence type="ECO:0000256" key="5">
    <source>
        <dbReference type="ARBA" id="ARBA00022840"/>
    </source>
</evidence>
<comment type="caution">
    <text evidence="8">The sequence shown here is derived from an EMBL/GenBank/DDBJ whole genome shotgun (WGS) entry which is preliminary data.</text>
</comment>
<comment type="similarity">
    <text evidence="1 6">Belongs to the carbohydrate kinase PfkB family.</text>
</comment>
<reference evidence="8 9" key="1">
    <citation type="submission" date="2020-04" db="EMBL/GenBank/DDBJ databases">
        <authorList>
            <person name="Klaysubun C."/>
            <person name="Duangmal K."/>
            <person name="Lipun K."/>
        </authorList>
    </citation>
    <scope>NUCLEOTIDE SEQUENCE [LARGE SCALE GENOMIC DNA]</scope>
    <source>
        <strain evidence="8 9">DSM 45300</strain>
    </source>
</reference>
<proteinExistence type="inferred from homology"/>
<dbReference type="InterPro" id="IPR050306">
    <property type="entry name" value="PfkB_Carbo_kinase"/>
</dbReference>
<dbReference type="PANTHER" id="PTHR43085">
    <property type="entry name" value="HEXOKINASE FAMILY MEMBER"/>
    <property type="match status" value="1"/>
</dbReference>
<dbReference type="PRINTS" id="PR00990">
    <property type="entry name" value="RIBOKINASE"/>
</dbReference>
<dbReference type="AlphaFoldDB" id="A0A848DDE4"/>
<evidence type="ECO:0000256" key="4">
    <source>
        <dbReference type="ARBA" id="ARBA00022777"/>
    </source>
</evidence>